<evidence type="ECO:0000313" key="1">
    <source>
        <dbReference type="EMBL" id="ABW31433.1"/>
    </source>
</evidence>
<name>A8ZKW5_ACAM1</name>
<dbReference type="KEGG" id="amr:AM1_A0315"/>
<organism evidence="1 2">
    <name type="scientific">Acaryochloris marina (strain MBIC 11017)</name>
    <dbReference type="NCBI Taxonomy" id="329726"/>
    <lineage>
        <taxon>Bacteria</taxon>
        <taxon>Bacillati</taxon>
        <taxon>Cyanobacteriota</taxon>
        <taxon>Cyanophyceae</taxon>
        <taxon>Acaryochloridales</taxon>
        <taxon>Acaryochloridaceae</taxon>
        <taxon>Acaryochloris</taxon>
    </lineage>
</organism>
<evidence type="ECO:0000313" key="2">
    <source>
        <dbReference type="Proteomes" id="UP000000268"/>
    </source>
</evidence>
<accession>A8ZKW5</accession>
<geneLocation type="plasmid" evidence="1 2">
    <name>pREB1</name>
</geneLocation>
<sequence length="65" mass="7171">MQHPKAKAERGAKVLFWEGDLADLDCAILLLVSGAATLAIPLANSRPNTSPWNVPRGERFHDQYL</sequence>
<dbReference type="RefSeq" id="WP_012166807.1">
    <property type="nucleotide sequence ID" value="NC_009926.1"/>
</dbReference>
<protein>
    <submittedName>
        <fullName evidence="1">Uncharacterized protein</fullName>
    </submittedName>
</protein>
<dbReference type="HOGENOM" id="CLU_2839593_0_0_3"/>
<keyword evidence="2" id="KW-1185">Reference proteome</keyword>
<keyword evidence="1" id="KW-0614">Plasmid</keyword>
<reference evidence="1 2" key="1">
    <citation type="journal article" date="2008" name="Proc. Natl. Acad. Sci. U.S.A.">
        <title>Niche adaptation and genome expansion in the chlorophyll d-producing cyanobacterium Acaryochloris marina.</title>
        <authorList>
            <person name="Swingley W.D."/>
            <person name="Chen M."/>
            <person name="Cheung P.C."/>
            <person name="Conrad A.L."/>
            <person name="Dejesa L.C."/>
            <person name="Hao J."/>
            <person name="Honchak B.M."/>
            <person name="Karbach L.E."/>
            <person name="Kurdoglu A."/>
            <person name="Lahiri S."/>
            <person name="Mastrian S.D."/>
            <person name="Miyashita H."/>
            <person name="Page L."/>
            <person name="Ramakrishna P."/>
            <person name="Satoh S."/>
            <person name="Sattley W.M."/>
            <person name="Shimada Y."/>
            <person name="Taylor H.L."/>
            <person name="Tomo T."/>
            <person name="Tsuchiya T."/>
            <person name="Wang Z.T."/>
            <person name="Raymond J."/>
            <person name="Mimuro M."/>
            <person name="Blankenship R.E."/>
            <person name="Touchman J.W."/>
        </authorList>
    </citation>
    <scope>NUCLEOTIDE SEQUENCE [LARGE SCALE GENOMIC DNA]</scope>
    <source>
        <strain evidence="2">MBIC 11017</strain>
        <plasmid evidence="2">Plasmid pREB1</plasmid>
    </source>
</reference>
<proteinExistence type="predicted"/>
<gene>
    <name evidence="1" type="ordered locus">AM1_A0315</name>
</gene>
<dbReference type="EMBL" id="CP000838">
    <property type="protein sequence ID" value="ABW31433.1"/>
    <property type="molecule type" value="Genomic_DNA"/>
</dbReference>
<dbReference type="Proteomes" id="UP000000268">
    <property type="component" value="Plasmid pREB1"/>
</dbReference>
<dbReference type="AlphaFoldDB" id="A8ZKW5"/>